<reference evidence="1 2" key="1">
    <citation type="submission" date="2022-01" db="EMBL/GenBank/DDBJ databases">
        <authorList>
            <person name="Xiong W."/>
            <person name="Schranz E."/>
        </authorList>
    </citation>
    <scope>NUCLEOTIDE SEQUENCE [LARGE SCALE GENOMIC DNA]</scope>
</reference>
<sequence>MLMVRRYPVINHWTLDQLKVREIKEIANGGFGTPSGTLKNVDEVARGSILEFHSEIKWCLIDMSKKMDKAFKKHGNLKIIEFYGLKVKELCSAYKAFRHINSKSESTFESYDKSSSCDDKFSDIRDFGQSIKNSVGINKSGVGKEYGKTGFNETNLHVDCEDVHRNKCVIEDIPSFNLGIEDDIYTPRKVNIGVDSYVIKNFVSVGICSSSVKGNVINYLDINENVKNT</sequence>
<dbReference type="Proteomes" id="UP001157418">
    <property type="component" value="Unassembled WGS sequence"/>
</dbReference>
<name>A0AAU9NC79_9ASTR</name>
<accession>A0AAU9NC79</accession>
<proteinExistence type="predicted"/>
<comment type="caution">
    <text evidence="1">The sequence shown here is derived from an EMBL/GenBank/DDBJ whole genome shotgun (WGS) entry which is preliminary data.</text>
</comment>
<protein>
    <submittedName>
        <fullName evidence="1">Uncharacterized protein</fullName>
    </submittedName>
</protein>
<gene>
    <name evidence="1" type="ORF">LVIROSA_LOCUS22049</name>
</gene>
<dbReference type="EMBL" id="CAKMRJ010004445">
    <property type="protein sequence ID" value="CAH1435618.1"/>
    <property type="molecule type" value="Genomic_DNA"/>
</dbReference>
<dbReference type="AlphaFoldDB" id="A0AAU9NC79"/>
<keyword evidence="2" id="KW-1185">Reference proteome</keyword>
<organism evidence="1 2">
    <name type="scientific">Lactuca virosa</name>
    <dbReference type="NCBI Taxonomy" id="75947"/>
    <lineage>
        <taxon>Eukaryota</taxon>
        <taxon>Viridiplantae</taxon>
        <taxon>Streptophyta</taxon>
        <taxon>Embryophyta</taxon>
        <taxon>Tracheophyta</taxon>
        <taxon>Spermatophyta</taxon>
        <taxon>Magnoliopsida</taxon>
        <taxon>eudicotyledons</taxon>
        <taxon>Gunneridae</taxon>
        <taxon>Pentapetalae</taxon>
        <taxon>asterids</taxon>
        <taxon>campanulids</taxon>
        <taxon>Asterales</taxon>
        <taxon>Asteraceae</taxon>
        <taxon>Cichorioideae</taxon>
        <taxon>Cichorieae</taxon>
        <taxon>Lactucinae</taxon>
        <taxon>Lactuca</taxon>
    </lineage>
</organism>
<evidence type="ECO:0000313" key="1">
    <source>
        <dbReference type="EMBL" id="CAH1435618.1"/>
    </source>
</evidence>
<evidence type="ECO:0000313" key="2">
    <source>
        <dbReference type="Proteomes" id="UP001157418"/>
    </source>
</evidence>